<keyword evidence="4" id="KW-0592">Phosphate transport</keyword>
<protein>
    <submittedName>
        <fullName evidence="9">Phosphate transporter family protein</fullName>
    </submittedName>
</protein>
<feature type="transmembrane region" description="Helical" evidence="8">
    <location>
        <begin position="83"/>
        <end position="107"/>
    </location>
</feature>
<comment type="similarity">
    <text evidence="2">Belongs to the inorganic phosphate transporter (PiT) (TC 2.A.20) family.</text>
</comment>
<feature type="transmembrane region" description="Helical" evidence="8">
    <location>
        <begin position="32"/>
        <end position="52"/>
    </location>
</feature>
<keyword evidence="6 8" id="KW-1133">Transmembrane helix</keyword>
<dbReference type="GO" id="GO:0016020">
    <property type="term" value="C:membrane"/>
    <property type="evidence" value="ECO:0007669"/>
    <property type="project" value="UniProtKB-SubCell"/>
</dbReference>
<evidence type="ECO:0000256" key="8">
    <source>
        <dbReference type="SAM" id="Phobius"/>
    </source>
</evidence>
<dbReference type="AlphaFoldDB" id="A0A0D8XF79"/>
<evidence type="ECO:0000256" key="3">
    <source>
        <dbReference type="ARBA" id="ARBA00022448"/>
    </source>
</evidence>
<evidence type="ECO:0000256" key="1">
    <source>
        <dbReference type="ARBA" id="ARBA00004141"/>
    </source>
</evidence>
<organism evidence="9 10">
    <name type="scientific">Dictyocaulus viviparus</name>
    <name type="common">Bovine lungworm</name>
    <dbReference type="NCBI Taxonomy" id="29172"/>
    <lineage>
        <taxon>Eukaryota</taxon>
        <taxon>Metazoa</taxon>
        <taxon>Ecdysozoa</taxon>
        <taxon>Nematoda</taxon>
        <taxon>Chromadorea</taxon>
        <taxon>Rhabditida</taxon>
        <taxon>Rhabditina</taxon>
        <taxon>Rhabditomorpha</taxon>
        <taxon>Strongyloidea</taxon>
        <taxon>Metastrongylidae</taxon>
        <taxon>Dictyocaulus</taxon>
    </lineage>
</organism>
<keyword evidence="3" id="KW-0813">Transport</keyword>
<evidence type="ECO:0000256" key="2">
    <source>
        <dbReference type="ARBA" id="ARBA00009916"/>
    </source>
</evidence>
<keyword evidence="7 8" id="KW-0472">Membrane</keyword>
<dbReference type="Proteomes" id="UP000053766">
    <property type="component" value="Unassembled WGS sequence"/>
</dbReference>
<gene>
    <name evidence="9" type="ORF">DICVIV_10691</name>
</gene>
<evidence type="ECO:0000313" key="9">
    <source>
        <dbReference type="EMBL" id="KJH43290.1"/>
    </source>
</evidence>
<feature type="non-terminal residue" evidence="9">
    <location>
        <position position="1"/>
    </location>
</feature>
<dbReference type="GO" id="GO:0035435">
    <property type="term" value="P:phosphate ion transmembrane transport"/>
    <property type="evidence" value="ECO:0007669"/>
    <property type="project" value="TreeGrafter"/>
</dbReference>
<evidence type="ECO:0000256" key="4">
    <source>
        <dbReference type="ARBA" id="ARBA00022592"/>
    </source>
</evidence>
<reference evidence="10" key="2">
    <citation type="journal article" date="2016" name="Sci. Rep.">
        <title>Dictyocaulus viviparus genome, variome and transcriptome elucidate lungworm biology and support future intervention.</title>
        <authorList>
            <person name="McNulty S.N."/>
            <person name="Strube C."/>
            <person name="Rosa B.A."/>
            <person name="Martin J.C."/>
            <person name="Tyagi R."/>
            <person name="Choi Y.J."/>
            <person name="Wang Q."/>
            <person name="Hallsworth Pepin K."/>
            <person name="Zhang X."/>
            <person name="Ozersky P."/>
            <person name="Wilson R.K."/>
            <person name="Sternberg P.W."/>
            <person name="Gasser R.B."/>
            <person name="Mitreva M."/>
        </authorList>
    </citation>
    <scope>NUCLEOTIDE SEQUENCE [LARGE SCALE GENOMIC DNA]</scope>
    <source>
        <strain evidence="10">HannoverDv2000</strain>
    </source>
</reference>
<sequence length="293" mass="33066">YYLFIYWMKRSIDSRSWEFYEYFFFQEHPFECGLRSLPFFIFSLSLLTFWWWCGKDQLKLPCSMSKLLDQCSKMVKVLHFDKIPFYGVLLISIAFGLLAALFVQFLIKPRLWRKVQESTVVDLDLRRDSSLKTIQLSSSNRVSVCSDDGSKLSRFLSTIKRLLPDSTRKDEEKTIQLFSSIQVFTACFAGFAIGANDVSNVIAPVAALVSIYKDQNAMQLGEVPIYVLLYGVFAICVGLWTLGYRIIGTVGSKVSNINPASGFAIEFGAAMTTLIASKIGLPISTTQCLVSTN</sequence>
<evidence type="ECO:0000256" key="5">
    <source>
        <dbReference type="ARBA" id="ARBA00022692"/>
    </source>
</evidence>
<comment type="subcellular location">
    <subcellularLocation>
        <location evidence="1">Membrane</location>
        <topology evidence="1">Multi-pass membrane protein</topology>
    </subcellularLocation>
</comment>
<dbReference type="GO" id="GO:0005315">
    <property type="term" value="F:phosphate transmembrane transporter activity"/>
    <property type="evidence" value="ECO:0007669"/>
    <property type="project" value="InterPro"/>
</dbReference>
<reference evidence="9 10" key="1">
    <citation type="submission" date="2013-11" db="EMBL/GenBank/DDBJ databases">
        <title>Draft genome of the bovine lungworm Dictyocaulus viviparus.</title>
        <authorList>
            <person name="Mitreva M."/>
        </authorList>
    </citation>
    <scope>NUCLEOTIDE SEQUENCE [LARGE SCALE GENOMIC DNA]</scope>
    <source>
        <strain evidence="9 10">HannoverDv2000</strain>
    </source>
</reference>
<keyword evidence="5 8" id="KW-0812">Transmembrane</keyword>
<evidence type="ECO:0000256" key="7">
    <source>
        <dbReference type="ARBA" id="ARBA00023136"/>
    </source>
</evidence>
<evidence type="ECO:0000256" key="6">
    <source>
        <dbReference type="ARBA" id="ARBA00022989"/>
    </source>
</evidence>
<evidence type="ECO:0000313" key="10">
    <source>
        <dbReference type="Proteomes" id="UP000053766"/>
    </source>
</evidence>
<dbReference type="PANTHER" id="PTHR11101:SF67">
    <property type="entry name" value="PHOSPHATE TRANSPORTER"/>
    <property type="match status" value="1"/>
</dbReference>
<dbReference type="STRING" id="29172.A0A0D8XF79"/>
<dbReference type="EMBL" id="KN716574">
    <property type="protein sequence ID" value="KJH43290.1"/>
    <property type="molecule type" value="Genomic_DNA"/>
</dbReference>
<accession>A0A0D8XF79</accession>
<dbReference type="PANTHER" id="PTHR11101">
    <property type="entry name" value="PHOSPHATE TRANSPORTER"/>
    <property type="match status" value="1"/>
</dbReference>
<proteinExistence type="inferred from homology"/>
<name>A0A0D8XF79_DICVI</name>
<dbReference type="Pfam" id="PF01384">
    <property type="entry name" value="PHO4"/>
    <property type="match status" value="1"/>
</dbReference>
<feature type="transmembrane region" description="Helical" evidence="8">
    <location>
        <begin position="223"/>
        <end position="243"/>
    </location>
</feature>
<dbReference type="OrthoDB" id="260807at2759"/>
<keyword evidence="10" id="KW-1185">Reference proteome</keyword>
<dbReference type="InterPro" id="IPR001204">
    <property type="entry name" value="Phos_transporter"/>
</dbReference>